<keyword evidence="2" id="KW-1185">Reference proteome</keyword>
<dbReference type="OrthoDB" id="3797007at2759"/>
<dbReference type="AlphaFoldDB" id="A0A6A5SX49"/>
<accession>A0A6A5SX49</accession>
<reference evidence="1" key="1">
    <citation type="journal article" date="2020" name="Stud. Mycol.">
        <title>101 Dothideomycetes genomes: a test case for predicting lifestyles and emergence of pathogens.</title>
        <authorList>
            <person name="Haridas S."/>
            <person name="Albert R."/>
            <person name="Binder M."/>
            <person name="Bloem J."/>
            <person name="Labutti K."/>
            <person name="Salamov A."/>
            <person name="Andreopoulos B."/>
            <person name="Baker S."/>
            <person name="Barry K."/>
            <person name="Bills G."/>
            <person name="Bluhm B."/>
            <person name="Cannon C."/>
            <person name="Castanera R."/>
            <person name="Culley D."/>
            <person name="Daum C."/>
            <person name="Ezra D."/>
            <person name="Gonzalez J."/>
            <person name="Henrissat B."/>
            <person name="Kuo A."/>
            <person name="Liang C."/>
            <person name="Lipzen A."/>
            <person name="Lutzoni F."/>
            <person name="Magnuson J."/>
            <person name="Mondo S."/>
            <person name="Nolan M."/>
            <person name="Ohm R."/>
            <person name="Pangilinan J."/>
            <person name="Park H.-J."/>
            <person name="Ramirez L."/>
            <person name="Alfaro M."/>
            <person name="Sun H."/>
            <person name="Tritt A."/>
            <person name="Yoshinaga Y."/>
            <person name="Zwiers L.-H."/>
            <person name="Turgeon B."/>
            <person name="Goodwin S."/>
            <person name="Spatafora J."/>
            <person name="Crous P."/>
            <person name="Grigoriev I."/>
        </authorList>
    </citation>
    <scope>NUCLEOTIDE SEQUENCE</scope>
    <source>
        <strain evidence="1">CBS 161.51</strain>
    </source>
</reference>
<evidence type="ECO:0000313" key="1">
    <source>
        <dbReference type="EMBL" id="KAF1944428.1"/>
    </source>
</evidence>
<dbReference type="Proteomes" id="UP000800038">
    <property type="component" value="Unassembled WGS sequence"/>
</dbReference>
<sequence>MFEMPTPHDMFIHHAETYDTPYQAPGNSGMFRPDRAANGFSHHQGLVTPDSSTHHRDQYDGMAYAAAAADGVGEAFWSPRYQDHSVREHEAHSEAWRSEQPMMDKQEEVTTEAPVDWRALVDFDIPSSTQAHIATIPQIKALYDAYLASYKDEDTPNATHMVYAKALAFAFLTHYYPASEGYTVEPASPGPIAKHGMSFILAADDKSDVWKDLRTKKTTHKAARRGGHTLMQFEIAEAQAKTDAYNHGLSYMLGLQWDCIQPEDIAAFVVERKFEITDKITGILTYHTRPHTYLAIMIDNFGHPPRFSKANLTHRSDLLSDALCRRQVQEGYGVLLYGPRLEFYGYDAGPPWVCADDAASKVLGFHTAEEEDTQHIEPRTEMLRMGGTALEVDMRTTGLQALGQVFQHVAARHVVYMDSFEDARAERLSWVVSAEGE</sequence>
<organism evidence="1 2">
    <name type="scientific">Clathrospora elynae</name>
    <dbReference type="NCBI Taxonomy" id="706981"/>
    <lineage>
        <taxon>Eukaryota</taxon>
        <taxon>Fungi</taxon>
        <taxon>Dikarya</taxon>
        <taxon>Ascomycota</taxon>
        <taxon>Pezizomycotina</taxon>
        <taxon>Dothideomycetes</taxon>
        <taxon>Pleosporomycetidae</taxon>
        <taxon>Pleosporales</taxon>
        <taxon>Diademaceae</taxon>
        <taxon>Clathrospora</taxon>
    </lineage>
</organism>
<proteinExistence type="predicted"/>
<name>A0A6A5SX49_9PLEO</name>
<evidence type="ECO:0000313" key="2">
    <source>
        <dbReference type="Proteomes" id="UP000800038"/>
    </source>
</evidence>
<dbReference type="EMBL" id="ML976017">
    <property type="protein sequence ID" value="KAF1944428.1"/>
    <property type="molecule type" value="Genomic_DNA"/>
</dbReference>
<gene>
    <name evidence="1" type="ORF">EJ02DRAFT_100531</name>
</gene>
<protein>
    <submittedName>
        <fullName evidence="1">Uncharacterized protein</fullName>
    </submittedName>
</protein>